<dbReference type="Proteomes" id="UP000198796">
    <property type="component" value="Unassembled WGS sequence"/>
</dbReference>
<protein>
    <submittedName>
        <fullName evidence="2">Uncharacterized protein</fullName>
    </submittedName>
</protein>
<sequence length="51" mass="6156">MGNTDPKKPLNTGQRVRRWYRRVFRNRSLLLAAFWMVKAIVKLTRFFFDGP</sequence>
<keyword evidence="1" id="KW-1133">Transmembrane helix</keyword>
<reference evidence="2 3" key="1">
    <citation type="submission" date="2016-10" db="EMBL/GenBank/DDBJ databases">
        <authorList>
            <person name="de Groot N.N."/>
        </authorList>
    </citation>
    <scope>NUCLEOTIDE SEQUENCE [LARGE SCALE GENOMIC DNA]</scope>
    <source>
        <strain evidence="2 3">DSM 29316</strain>
    </source>
</reference>
<organism evidence="2 3">
    <name type="scientific">Poseidonocella pacifica</name>
    <dbReference type="NCBI Taxonomy" id="871651"/>
    <lineage>
        <taxon>Bacteria</taxon>
        <taxon>Pseudomonadati</taxon>
        <taxon>Pseudomonadota</taxon>
        <taxon>Alphaproteobacteria</taxon>
        <taxon>Rhodobacterales</taxon>
        <taxon>Roseobacteraceae</taxon>
        <taxon>Poseidonocella</taxon>
    </lineage>
</organism>
<proteinExistence type="predicted"/>
<keyword evidence="1" id="KW-0812">Transmembrane</keyword>
<dbReference type="STRING" id="871651.SAMN05421688_0158"/>
<gene>
    <name evidence="2" type="ORF">SAMN05421688_0158</name>
</gene>
<keyword evidence="3" id="KW-1185">Reference proteome</keyword>
<evidence type="ECO:0000313" key="2">
    <source>
        <dbReference type="EMBL" id="SFA69790.1"/>
    </source>
</evidence>
<feature type="transmembrane region" description="Helical" evidence="1">
    <location>
        <begin position="28"/>
        <end position="48"/>
    </location>
</feature>
<accession>A0A1I0V127</accession>
<evidence type="ECO:0000313" key="3">
    <source>
        <dbReference type="Proteomes" id="UP000198796"/>
    </source>
</evidence>
<name>A0A1I0V127_9RHOB</name>
<dbReference type="EMBL" id="FOJU01000001">
    <property type="protein sequence ID" value="SFA69790.1"/>
    <property type="molecule type" value="Genomic_DNA"/>
</dbReference>
<dbReference type="AlphaFoldDB" id="A0A1I0V127"/>
<keyword evidence="1" id="KW-0472">Membrane</keyword>
<evidence type="ECO:0000256" key="1">
    <source>
        <dbReference type="SAM" id="Phobius"/>
    </source>
</evidence>